<keyword evidence="1" id="KW-1133">Transmembrane helix</keyword>
<sequence length="415" mass="46140">MVFQDQVIQVKLGETFTMPASIDPTGEKNYTVRLTLTFSAEVLEVVSFTFDKNWIALSQSGYDLIDNQAGELIKTAGFPAGFSQSVPFGTITFRAKQAGEDVMTVGIKSFILNAKSQSTLESRPQIVVNVTDNAQPQILPPIKPLPDLPVSEQPNLFDVQLGTSSTNLVTRIAPGEQLPIAVKLTNFGSQQRVDVTINYRVLDANNKAVLTGSETVAVETTASFIKLMQIPHDFSSGQYTVETSIAYPGQKVPATSSYQFSVERKFAGIFLSDLTFYGIILLLVGIIFAVISRLIMKKRRIGRFTPHEYPKIPARDRMFYEMISDIIMQMRYRVGDKAVDIANNVEGLIIEQDSGRVLEIKKAPAQIIALLISNYEKSLNQKISFAFGRHDQAIKGRKLIEDKNLVVVRKHKINN</sequence>
<dbReference type="EMBL" id="MFEY01000007">
    <property type="protein sequence ID" value="OGE90122.1"/>
    <property type="molecule type" value="Genomic_DNA"/>
</dbReference>
<gene>
    <name evidence="2" type="ORF">A3E29_03370</name>
</gene>
<dbReference type="Proteomes" id="UP000177682">
    <property type="component" value="Unassembled WGS sequence"/>
</dbReference>
<dbReference type="SUPFAM" id="SSF49384">
    <property type="entry name" value="Carbohydrate-binding domain"/>
    <property type="match status" value="1"/>
</dbReference>
<dbReference type="AlphaFoldDB" id="A0A1F5PKD0"/>
<name>A0A1F5PKD0_9BACT</name>
<protein>
    <recommendedName>
        <fullName evidence="4">Cohesin domain-containing protein</fullName>
    </recommendedName>
</protein>
<evidence type="ECO:0000313" key="2">
    <source>
        <dbReference type="EMBL" id="OGE90122.1"/>
    </source>
</evidence>
<dbReference type="InterPro" id="IPR008965">
    <property type="entry name" value="CBM2/CBM3_carb-bd_dom_sf"/>
</dbReference>
<dbReference type="GO" id="GO:0030246">
    <property type="term" value="F:carbohydrate binding"/>
    <property type="evidence" value="ECO:0007669"/>
    <property type="project" value="InterPro"/>
</dbReference>
<evidence type="ECO:0000313" key="3">
    <source>
        <dbReference type="Proteomes" id="UP000177682"/>
    </source>
</evidence>
<dbReference type="Gene3D" id="2.60.40.680">
    <property type="match status" value="1"/>
</dbReference>
<evidence type="ECO:0008006" key="4">
    <source>
        <dbReference type="Google" id="ProtNLM"/>
    </source>
</evidence>
<comment type="caution">
    <text evidence="2">The sequence shown here is derived from an EMBL/GenBank/DDBJ whole genome shotgun (WGS) entry which is preliminary data.</text>
</comment>
<proteinExistence type="predicted"/>
<keyword evidence="1" id="KW-0812">Transmembrane</keyword>
<accession>A0A1F5PKD0</accession>
<feature type="transmembrane region" description="Helical" evidence="1">
    <location>
        <begin position="274"/>
        <end position="295"/>
    </location>
</feature>
<keyword evidence="1" id="KW-0472">Membrane</keyword>
<reference evidence="2 3" key="1">
    <citation type="journal article" date="2016" name="Nat. Commun.">
        <title>Thousands of microbial genomes shed light on interconnected biogeochemical processes in an aquifer system.</title>
        <authorList>
            <person name="Anantharaman K."/>
            <person name="Brown C.T."/>
            <person name="Hug L.A."/>
            <person name="Sharon I."/>
            <person name="Castelle C.J."/>
            <person name="Probst A.J."/>
            <person name="Thomas B.C."/>
            <person name="Singh A."/>
            <person name="Wilkins M.J."/>
            <person name="Karaoz U."/>
            <person name="Brodie E.L."/>
            <person name="Williams K.H."/>
            <person name="Hubbard S.S."/>
            <person name="Banfield J.F."/>
        </authorList>
    </citation>
    <scope>NUCLEOTIDE SEQUENCE [LARGE SCALE GENOMIC DNA]</scope>
</reference>
<evidence type="ECO:0000256" key="1">
    <source>
        <dbReference type="SAM" id="Phobius"/>
    </source>
</evidence>
<organism evidence="2 3">
    <name type="scientific">Candidatus Doudnabacteria bacterium RIFCSPHIGHO2_12_FULL_48_16</name>
    <dbReference type="NCBI Taxonomy" id="1817838"/>
    <lineage>
        <taxon>Bacteria</taxon>
        <taxon>Candidatus Doudnaibacteriota</taxon>
    </lineage>
</organism>